<evidence type="ECO:0000256" key="4">
    <source>
        <dbReference type="ARBA" id="ARBA00022728"/>
    </source>
</evidence>
<evidence type="ECO:0000256" key="5">
    <source>
        <dbReference type="ARBA" id="ARBA00022884"/>
    </source>
</evidence>
<keyword evidence="4" id="KW-0747">Spliceosome</keyword>
<dbReference type="GO" id="GO:0000398">
    <property type="term" value="P:mRNA splicing, via spliceosome"/>
    <property type="evidence" value="ECO:0007669"/>
    <property type="project" value="InterPro"/>
</dbReference>
<dbReference type="InterPro" id="IPR001163">
    <property type="entry name" value="Sm_dom_euk/arc"/>
</dbReference>
<evidence type="ECO:0000313" key="12">
    <source>
        <dbReference type="EMBL" id="KAF5444577.1"/>
    </source>
</evidence>
<keyword evidence="5" id="KW-0694">RNA-binding</keyword>
<dbReference type="Gramene" id="Jr15_01390_p1">
    <property type="protein sequence ID" value="cds.Jr15_01390_p1"/>
    <property type="gene ID" value="Jr15_01390"/>
</dbReference>
<evidence type="ECO:0000256" key="2">
    <source>
        <dbReference type="ARBA" id="ARBA00006850"/>
    </source>
</evidence>
<dbReference type="CDD" id="cd01730">
    <property type="entry name" value="LSm3"/>
    <property type="match status" value="1"/>
</dbReference>
<evidence type="ECO:0000256" key="1">
    <source>
        <dbReference type="ARBA" id="ARBA00004123"/>
    </source>
</evidence>
<feature type="compositionally biased region" description="Basic and acidic residues" evidence="10">
    <location>
        <begin position="33"/>
        <end position="48"/>
    </location>
</feature>
<dbReference type="GO" id="GO:0003723">
    <property type="term" value="F:RNA binding"/>
    <property type="evidence" value="ECO:0007669"/>
    <property type="project" value="UniProtKB-KW"/>
</dbReference>
<dbReference type="InterPro" id="IPR047575">
    <property type="entry name" value="Sm"/>
</dbReference>
<sequence length="137" mass="15669">RKTSGGEFKEVPGGVVEFLSLIWGRASKRKKGERKEGKERMASEEDSAVKEPLDLIRLSLDERIYVKLRSDRELRGKLHAYDQHLNMILGDVEEIVTTVEIDDETYEEIVRTTRRTVPFLFVRGDGVILVSPPLRTA</sequence>
<keyword evidence="3" id="KW-0507">mRNA processing</keyword>
<dbReference type="SMART" id="SM00651">
    <property type="entry name" value="Sm"/>
    <property type="match status" value="1"/>
</dbReference>
<name>A0A833WTF4_JUGRE</name>
<dbReference type="SUPFAM" id="SSF50182">
    <property type="entry name" value="Sm-like ribonucleoproteins"/>
    <property type="match status" value="1"/>
</dbReference>
<keyword evidence="6" id="KW-0508">mRNA splicing</keyword>
<dbReference type="Gene3D" id="2.30.30.100">
    <property type="match status" value="1"/>
</dbReference>
<dbReference type="AlphaFoldDB" id="A0A833WTF4"/>
<comment type="caution">
    <text evidence="12">The sequence shown here is derived from an EMBL/GenBank/DDBJ whole genome shotgun (WGS) entry which is preliminary data.</text>
</comment>
<evidence type="ECO:0000256" key="8">
    <source>
        <dbReference type="ARBA" id="ARBA00023274"/>
    </source>
</evidence>
<protein>
    <recommendedName>
        <fullName evidence="11">Sm domain-containing protein</fullName>
    </recommendedName>
</protein>
<keyword evidence="7" id="KW-0539">Nucleus</keyword>
<dbReference type="FunFam" id="2.30.30.100:FF:000007">
    <property type="entry name" value="U6 snRNA-associated Sm-like protein LSm3"/>
    <property type="match status" value="1"/>
</dbReference>
<evidence type="ECO:0000256" key="3">
    <source>
        <dbReference type="ARBA" id="ARBA00022664"/>
    </source>
</evidence>
<feature type="non-terminal residue" evidence="12">
    <location>
        <position position="1"/>
    </location>
</feature>
<evidence type="ECO:0000256" key="7">
    <source>
        <dbReference type="ARBA" id="ARBA00023242"/>
    </source>
</evidence>
<gene>
    <name evidence="12" type="ORF">F2P56_033701</name>
</gene>
<comment type="function">
    <text evidence="9">Component of LSM protein complexes, which are involved in RNA processing. Component of the cytoplasmic LSM1-LSM7 complex which is involved in mRNA degradation by promoting decapping and leading to accurate 5'-3' mRNA decay. The cytoplasmic LSM1-LSM7 complex regulates developmental gene expression by the decapping of specific development-related transcripts. Component of the nuclear LSM2-LSM8 complex which is involved splicing nuclear mRNAs. LSM2-LSM8 binds directly to the U6 small nuclear RNAs (snRNAs) and is essential for accurate splicing of selected development-related mRNAs through the stabilization of the spliceosomal U6 snRNA. Plays a critical role in the regulation of development-related gene expression.</text>
</comment>
<evidence type="ECO:0000256" key="6">
    <source>
        <dbReference type="ARBA" id="ARBA00023187"/>
    </source>
</evidence>
<dbReference type="PANTHER" id="PTHR13110">
    <property type="entry name" value="U6 SNRNA-ASSOCIATED SM-LIKE PROTEIN LSM3"/>
    <property type="match status" value="1"/>
</dbReference>
<organism evidence="12 13">
    <name type="scientific">Juglans regia</name>
    <name type="common">English walnut</name>
    <dbReference type="NCBI Taxonomy" id="51240"/>
    <lineage>
        <taxon>Eukaryota</taxon>
        <taxon>Viridiplantae</taxon>
        <taxon>Streptophyta</taxon>
        <taxon>Embryophyta</taxon>
        <taxon>Tracheophyta</taxon>
        <taxon>Spermatophyta</taxon>
        <taxon>Magnoliopsida</taxon>
        <taxon>eudicotyledons</taxon>
        <taxon>Gunneridae</taxon>
        <taxon>Pentapetalae</taxon>
        <taxon>rosids</taxon>
        <taxon>fabids</taxon>
        <taxon>Fagales</taxon>
        <taxon>Juglandaceae</taxon>
        <taxon>Juglans</taxon>
    </lineage>
</organism>
<dbReference type="GO" id="GO:0005681">
    <property type="term" value="C:spliceosomal complex"/>
    <property type="evidence" value="ECO:0007669"/>
    <property type="project" value="UniProtKB-KW"/>
</dbReference>
<feature type="region of interest" description="Disordered" evidence="10">
    <location>
        <begin position="27"/>
        <end position="48"/>
    </location>
</feature>
<dbReference type="InterPro" id="IPR034105">
    <property type="entry name" value="Lsm3"/>
</dbReference>
<accession>A0A833WTF4</accession>
<dbReference type="EMBL" id="LIHL02000015">
    <property type="protein sequence ID" value="KAF5444577.1"/>
    <property type="molecule type" value="Genomic_DNA"/>
</dbReference>
<dbReference type="InterPro" id="IPR010920">
    <property type="entry name" value="LSM_dom_sf"/>
</dbReference>
<evidence type="ECO:0000256" key="9">
    <source>
        <dbReference type="ARBA" id="ARBA00054684"/>
    </source>
</evidence>
<feature type="domain" description="Sm" evidence="11">
    <location>
        <begin position="51"/>
        <end position="136"/>
    </location>
</feature>
<reference evidence="12" key="1">
    <citation type="submission" date="2015-10" db="EMBL/GenBank/DDBJ databases">
        <authorList>
            <person name="Martinez-Garcia P.J."/>
            <person name="Crepeau M.W."/>
            <person name="Puiu D."/>
            <person name="Gonzalez-Ibeas D."/>
            <person name="Whalen J."/>
            <person name="Stevens K."/>
            <person name="Paul R."/>
            <person name="Butterfield T."/>
            <person name="Britton M."/>
            <person name="Reagan R."/>
            <person name="Chakraborty S."/>
            <person name="Walawage S.L."/>
            <person name="Vasquez-Gross H.A."/>
            <person name="Cardeno C."/>
            <person name="Famula R."/>
            <person name="Pratt K."/>
            <person name="Kuruganti S."/>
            <person name="Aradhya M.K."/>
            <person name="Leslie C.A."/>
            <person name="Dandekar A.M."/>
            <person name="Salzberg S.L."/>
            <person name="Wegrzyn J.L."/>
            <person name="Langley C.H."/>
            <person name="Neale D.B."/>
        </authorList>
    </citation>
    <scope>NUCLEOTIDE SEQUENCE</scope>
    <source>
        <tissue evidence="12">Leaves</tissue>
    </source>
</reference>
<dbReference type="GO" id="GO:0120115">
    <property type="term" value="C:Lsm2-8 complex"/>
    <property type="evidence" value="ECO:0007669"/>
    <property type="project" value="UniProtKB-ARBA"/>
</dbReference>
<proteinExistence type="inferred from homology"/>
<comment type="subcellular location">
    <subcellularLocation>
        <location evidence="1">Nucleus</location>
    </subcellularLocation>
</comment>
<dbReference type="InterPro" id="IPR040002">
    <property type="entry name" value="Sm-like_LSM3"/>
</dbReference>
<evidence type="ECO:0000256" key="10">
    <source>
        <dbReference type="SAM" id="MobiDB-lite"/>
    </source>
</evidence>
<keyword evidence="8" id="KW-0687">Ribonucleoprotein</keyword>
<dbReference type="Proteomes" id="UP000619265">
    <property type="component" value="Unassembled WGS sequence"/>
</dbReference>
<dbReference type="PROSITE" id="PS52002">
    <property type="entry name" value="SM"/>
    <property type="match status" value="1"/>
</dbReference>
<dbReference type="Pfam" id="PF01423">
    <property type="entry name" value="LSM"/>
    <property type="match status" value="1"/>
</dbReference>
<evidence type="ECO:0000313" key="13">
    <source>
        <dbReference type="Proteomes" id="UP000619265"/>
    </source>
</evidence>
<evidence type="ECO:0000259" key="11">
    <source>
        <dbReference type="PROSITE" id="PS52002"/>
    </source>
</evidence>
<reference evidence="12" key="2">
    <citation type="submission" date="2020-03" db="EMBL/GenBank/DDBJ databases">
        <title>Walnut 2.0.</title>
        <authorList>
            <person name="Marrano A."/>
            <person name="Britton M."/>
            <person name="Zimin A.V."/>
            <person name="Zaini P.A."/>
            <person name="Workman R."/>
            <person name="Puiu D."/>
            <person name="Bianco L."/>
            <person name="Allen B.J."/>
            <person name="Troggio M."/>
            <person name="Leslie C.A."/>
            <person name="Timp W."/>
            <person name="Dendekar A."/>
            <person name="Salzberg S.L."/>
            <person name="Neale D.B."/>
        </authorList>
    </citation>
    <scope>NUCLEOTIDE SEQUENCE</scope>
    <source>
        <tissue evidence="12">Leaves</tissue>
    </source>
</reference>
<comment type="similarity">
    <text evidence="2">Belongs to the snRNP Sm proteins family.</text>
</comment>